<gene>
    <name evidence="2" type="ORF">SI8410_14018191</name>
</gene>
<sequence>MFKNSYNIYFCIIYYSFSSKKLKLVHSSLWPYRRPEQLQPREDGYAEILPRGEAPQNLHEDSEDVGGGQQLPLVPALG</sequence>
<dbReference type="AlphaFoldDB" id="A0A7I8LBV9"/>
<proteinExistence type="predicted"/>
<keyword evidence="3" id="KW-1185">Reference proteome</keyword>
<evidence type="ECO:0000313" key="3">
    <source>
        <dbReference type="Proteomes" id="UP000663760"/>
    </source>
</evidence>
<dbReference type="Proteomes" id="UP000663760">
    <property type="component" value="Chromosome 14"/>
</dbReference>
<accession>A0A7I8LBV9</accession>
<name>A0A7I8LBV9_SPIIN</name>
<evidence type="ECO:0000256" key="1">
    <source>
        <dbReference type="SAM" id="MobiDB-lite"/>
    </source>
</evidence>
<reference evidence="2" key="1">
    <citation type="submission" date="2020-02" db="EMBL/GenBank/DDBJ databases">
        <authorList>
            <person name="Scholz U."/>
            <person name="Mascher M."/>
            <person name="Fiebig A."/>
        </authorList>
    </citation>
    <scope>NUCLEOTIDE SEQUENCE</scope>
</reference>
<dbReference type="EMBL" id="LR746277">
    <property type="protein sequence ID" value="CAA7407513.1"/>
    <property type="molecule type" value="Genomic_DNA"/>
</dbReference>
<organism evidence="2 3">
    <name type="scientific">Spirodela intermedia</name>
    <name type="common">Intermediate duckweed</name>
    <dbReference type="NCBI Taxonomy" id="51605"/>
    <lineage>
        <taxon>Eukaryota</taxon>
        <taxon>Viridiplantae</taxon>
        <taxon>Streptophyta</taxon>
        <taxon>Embryophyta</taxon>
        <taxon>Tracheophyta</taxon>
        <taxon>Spermatophyta</taxon>
        <taxon>Magnoliopsida</taxon>
        <taxon>Liliopsida</taxon>
        <taxon>Araceae</taxon>
        <taxon>Lemnoideae</taxon>
        <taxon>Spirodela</taxon>
    </lineage>
</organism>
<evidence type="ECO:0000313" key="2">
    <source>
        <dbReference type="EMBL" id="CAA7407513.1"/>
    </source>
</evidence>
<feature type="region of interest" description="Disordered" evidence="1">
    <location>
        <begin position="49"/>
        <end position="78"/>
    </location>
</feature>
<protein>
    <submittedName>
        <fullName evidence="2">Uncharacterized protein</fullName>
    </submittedName>
</protein>